<gene>
    <name evidence="5" type="ORF">IAA54_09345</name>
</gene>
<dbReference type="EMBL" id="DVHF01000111">
    <property type="protein sequence ID" value="HIR57865.1"/>
    <property type="molecule type" value="Genomic_DNA"/>
</dbReference>
<dbReference type="Gene3D" id="3.10.310.50">
    <property type="match status" value="1"/>
</dbReference>
<keyword evidence="2" id="KW-0472">Membrane</keyword>
<dbReference type="InterPro" id="IPR007621">
    <property type="entry name" value="TPM_dom"/>
</dbReference>
<evidence type="ECO:0000256" key="1">
    <source>
        <dbReference type="SAM" id="MobiDB-lite"/>
    </source>
</evidence>
<comment type="caution">
    <text evidence="5">The sequence shown here is derived from an EMBL/GenBank/DDBJ whole genome shotgun (WGS) entry which is preliminary data.</text>
</comment>
<feature type="compositionally biased region" description="Basic residues" evidence="1">
    <location>
        <begin position="273"/>
        <end position="286"/>
    </location>
</feature>
<feature type="region of interest" description="Disordered" evidence="1">
    <location>
        <begin position="244"/>
        <end position="286"/>
    </location>
</feature>
<proteinExistence type="predicted"/>
<organism evidence="5 6">
    <name type="scientific">Candidatus Gallacutalibacter pullicola</name>
    <dbReference type="NCBI Taxonomy" id="2840830"/>
    <lineage>
        <taxon>Bacteria</taxon>
        <taxon>Bacillati</taxon>
        <taxon>Bacillota</taxon>
        <taxon>Clostridia</taxon>
        <taxon>Eubacteriales</taxon>
        <taxon>Candidatus Gallacutalibacter</taxon>
    </lineage>
</organism>
<evidence type="ECO:0000259" key="4">
    <source>
        <dbReference type="Pfam" id="PF04536"/>
    </source>
</evidence>
<evidence type="ECO:0000313" key="6">
    <source>
        <dbReference type="Proteomes" id="UP000886785"/>
    </source>
</evidence>
<evidence type="ECO:0000256" key="3">
    <source>
        <dbReference type="SAM" id="SignalP"/>
    </source>
</evidence>
<keyword evidence="2" id="KW-0812">Transmembrane</keyword>
<evidence type="ECO:0000313" key="5">
    <source>
        <dbReference type="EMBL" id="HIR57865.1"/>
    </source>
</evidence>
<feature type="transmembrane region" description="Helical" evidence="2">
    <location>
        <begin position="191"/>
        <end position="211"/>
    </location>
</feature>
<accession>A0A9D1J240</accession>
<reference evidence="5" key="2">
    <citation type="journal article" date="2021" name="PeerJ">
        <title>Extensive microbial diversity within the chicken gut microbiome revealed by metagenomics and culture.</title>
        <authorList>
            <person name="Gilroy R."/>
            <person name="Ravi A."/>
            <person name="Getino M."/>
            <person name="Pursley I."/>
            <person name="Horton D.L."/>
            <person name="Alikhan N.F."/>
            <person name="Baker D."/>
            <person name="Gharbi K."/>
            <person name="Hall N."/>
            <person name="Watson M."/>
            <person name="Adriaenssens E.M."/>
            <person name="Foster-Nyarko E."/>
            <person name="Jarju S."/>
            <person name="Secka A."/>
            <person name="Antonio M."/>
            <person name="Oren A."/>
            <person name="Chaudhuri R.R."/>
            <person name="La Ragione R."/>
            <person name="Hildebrand F."/>
            <person name="Pallen M.J."/>
        </authorList>
    </citation>
    <scope>NUCLEOTIDE SEQUENCE</scope>
    <source>
        <strain evidence="5">ChiSjej1B19-7085</strain>
    </source>
</reference>
<feature type="domain" description="TPM" evidence="4">
    <location>
        <begin position="35"/>
        <end position="153"/>
    </location>
</feature>
<dbReference type="Pfam" id="PF04536">
    <property type="entry name" value="TPM_phosphatase"/>
    <property type="match status" value="1"/>
</dbReference>
<keyword evidence="3" id="KW-0732">Signal</keyword>
<name>A0A9D1J240_9FIRM</name>
<evidence type="ECO:0000256" key="2">
    <source>
        <dbReference type="SAM" id="Phobius"/>
    </source>
</evidence>
<reference evidence="5" key="1">
    <citation type="submission" date="2020-10" db="EMBL/GenBank/DDBJ databases">
        <authorList>
            <person name="Gilroy R."/>
        </authorList>
    </citation>
    <scope>NUCLEOTIDE SEQUENCE</scope>
    <source>
        <strain evidence="5">ChiSjej1B19-7085</strain>
    </source>
</reference>
<dbReference type="Proteomes" id="UP000886785">
    <property type="component" value="Unassembled WGS sequence"/>
</dbReference>
<protein>
    <submittedName>
        <fullName evidence="5">TPM domain-containing protein</fullName>
    </submittedName>
</protein>
<dbReference type="PANTHER" id="PTHR30373">
    <property type="entry name" value="UPF0603 PROTEIN YGCG"/>
    <property type="match status" value="1"/>
</dbReference>
<sequence length="286" mass="31762">MKKILSCLFCFCISISLLCAAPILASSVPDQAQRVFDDAGLFSSTEIAELEEEIRNFQKETDMDFAVVTASDLGGESTQAYADNFYDDHGFGTGSDYSGALFLIDMENRLPHISTTGEAIRHLTDSRLESILDGCYGDLSDGSYANAALYVIRESLQYYLAGIPSDQYNYDTETGEISPYQEPFQLPSGRVILIFALISFAVGGVFCASVFRKYQMDMFRYEYPFRQKGKLFLREKEDTFLRKSVSKSRIQRDTSSSGGSRGGGSRSSTHTSRSGRTHGGRTGKRF</sequence>
<dbReference type="AlphaFoldDB" id="A0A9D1J240"/>
<feature type="chain" id="PRO_5039016691" evidence="3">
    <location>
        <begin position="21"/>
        <end position="286"/>
    </location>
</feature>
<keyword evidence="2" id="KW-1133">Transmembrane helix</keyword>
<dbReference type="PANTHER" id="PTHR30373:SF2">
    <property type="entry name" value="UPF0603 PROTEIN YGCG"/>
    <property type="match status" value="1"/>
</dbReference>
<feature type="signal peptide" evidence="3">
    <location>
        <begin position="1"/>
        <end position="20"/>
    </location>
</feature>